<feature type="region of interest" description="Disordered" evidence="2">
    <location>
        <begin position="53"/>
        <end position="75"/>
    </location>
</feature>
<dbReference type="InterPro" id="IPR043171">
    <property type="entry name" value="Ap4A_phos1/2-like"/>
</dbReference>
<dbReference type="GO" id="GO:0005524">
    <property type="term" value="F:ATP binding"/>
    <property type="evidence" value="ECO:0007669"/>
    <property type="project" value="InterPro"/>
</dbReference>
<dbReference type="AlphaFoldDB" id="K0KW87"/>
<evidence type="ECO:0000256" key="1">
    <source>
        <dbReference type="PIRSR" id="PIRSR000846-1"/>
    </source>
</evidence>
<evidence type="ECO:0000313" key="5">
    <source>
        <dbReference type="EMBL" id="CCH45408.1"/>
    </source>
</evidence>
<dbReference type="Gene3D" id="3.30.428.70">
    <property type="match status" value="1"/>
</dbReference>
<comment type="caution">
    <text evidence="5">The sequence shown here is derived from an EMBL/GenBank/DDBJ whole genome shotgun (WGS) entry which is preliminary data.</text>
</comment>
<dbReference type="Pfam" id="PF09830">
    <property type="entry name" value="ATP_transf"/>
    <property type="match status" value="1"/>
</dbReference>
<feature type="active site" description="Nucleophile" evidence="1">
    <location>
        <position position="163"/>
    </location>
</feature>
<dbReference type="PIRSF" id="PIRSF000846">
    <property type="entry name" value="ATP_adenylyltr"/>
    <property type="match status" value="1"/>
</dbReference>
<dbReference type="InParanoid" id="K0KW87"/>
<dbReference type="SUPFAM" id="SSF54197">
    <property type="entry name" value="HIT-like"/>
    <property type="match status" value="1"/>
</dbReference>
<evidence type="ECO:0000313" key="6">
    <source>
        <dbReference type="Proteomes" id="UP000009328"/>
    </source>
</evidence>
<dbReference type="PANTHER" id="PTHR38420">
    <property type="entry name" value="AP-4-A PHOSPHORYLASE II"/>
    <property type="match status" value="1"/>
</dbReference>
<proteinExistence type="predicted"/>
<dbReference type="Pfam" id="PF19327">
    <property type="entry name" value="Ap4A_phos_N"/>
    <property type="match status" value="1"/>
</dbReference>
<evidence type="ECO:0000259" key="3">
    <source>
        <dbReference type="Pfam" id="PF09830"/>
    </source>
</evidence>
<dbReference type="EMBL" id="CAIF01000195">
    <property type="protein sequence ID" value="CCH45408.1"/>
    <property type="molecule type" value="Genomic_DNA"/>
</dbReference>
<sequence length="322" mass="36452">MSEFELPENFSQLVHEKYQQALSTGDVVFQESTNHYIEDNDVQFVITHAPGLAKKPTQEKAPEQEQREEGFNPFLNPDPKLTVLSGFGNGEFNILLNKYPITENHLLLTTTEFKSQNSPLSPRELIASIKILDQLEKSSTKNEKFFGFYNCGENSGASQPHKHLQFLKFPDNFNPFVNGLTSNVEPFLATSIKEPLQSKDLPFAHFALPLKKKADELFDEEYLALAFSGLLQRALTILRDTELPIAYNVVFTKKWIYLVPRSKAYYEVEQGKLGLNAAGFIGLILAKNEELLKLIQNDGPTKILSELGFPNTAEEGTDEYHY</sequence>
<dbReference type="STRING" id="1206466.K0KW87"/>
<dbReference type="HOGENOM" id="CLU_049915_1_0_1"/>
<protein>
    <submittedName>
        <fullName evidence="5">5',5'''-P-1,P-4-tetraphosphate phosphorylase 2</fullName>
        <ecNumber evidence="5">2.7.7.53</ecNumber>
    </submittedName>
</protein>
<dbReference type="InterPro" id="IPR009163">
    <property type="entry name" value="Ap4A_phos1/2"/>
</dbReference>
<dbReference type="GO" id="GO:0009117">
    <property type="term" value="P:nucleotide metabolic process"/>
    <property type="evidence" value="ECO:0007669"/>
    <property type="project" value="InterPro"/>
</dbReference>
<accession>K0KW87</accession>
<dbReference type="eggNOG" id="ENOG502QRAQ">
    <property type="taxonomic scope" value="Eukaryota"/>
</dbReference>
<dbReference type="FunCoup" id="K0KW87">
    <property type="interactions" value="226"/>
</dbReference>
<dbReference type="GO" id="GO:0003877">
    <property type="term" value="F:ATP:ADP adenylyltransferase activity"/>
    <property type="evidence" value="ECO:0007669"/>
    <property type="project" value="UniProtKB-EC"/>
</dbReference>
<dbReference type="PANTHER" id="PTHR38420:SF1">
    <property type="entry name" value="PUTATIVE (AFU_ORTHOLOGUE AFUA_5G14690)-RELATED"/>
    <property type="match status" value="1"/>
</dbReference>
<evidence type="ECO:0000259" key="4">
    <source>
        <dbReference type="Pfam" id="PF19327"/>
    </source>
</evidence>
<evidence type="ECO:0000256" key="2">
    <source>
        <dbReference type="SAM" id="MobiDB-lite"/>
    </source>
</evidence>
<dbReference type="InterPro" id="IPR045759">
    <property type="entry name" value="Ap4A_phos1/2_N"/>
</dbReference>
<feature type="domain" description="ATP adenylyltransferase C-terminal" evidence="3">
    <location>
        <begin position="200"/>
        <end position="310"/>
    </location>
</feature>
<feature type="compositionally biased region" description="Basic and acidic residues" evidence="2">
    <location>
        <begin position="56"/>
        <end position="70"/>
    </location>
</feature>
<keyword evidence="5" id="KW-0808">Transferase</keyword>
<name>K0KW87_WICCF</name>
<keyword evidence="5" id="KW-0548">Nucleotidyltransferase</keyword>
<dbReference type="InterPro" id="IPR036265">
    <property type="entry name" value="HIT-like_sf"/>
</dbReference>
<dbReference type="EC" id="2.7.7.53" evidence="5"/>
<feature type="domain" description="Ap4A phosphorylase 1/2 N-terminal" evidence="4">
    <location>
        <begin position="7"/>
        <end position="170"/>
    </location>
</feature>
<organism evidence="5 6">
    <name type="scientific">Wickerhamomyces ciferrii (strain ATCC 14091 / BCRC 22168 / CBS 111 / JCM 3599 / NBRC 0793 / NRRL Y-1031 F-60-10)</name>
    <name type="common">Yeast</name>
    <name type="synonym">Pichia ciferrii</name>
    <dbReference type="NCBI Taxonomy" id="1206466"/>
    <lineage>
        <taxon>Eukaryota</taxon>
        <taxon>Fungi</taxon>
        <taxon>Dikarya</taxon>
        <taxon>Ascomycota</taxon>
        <taxon>Saccharomycotina</taxon>
        <taxon>Saccharomycetes</taxon>
        <taxon>Phaffomycetales</taxon>
        <taxon>Wickerhamomycetaceae</taxon>
        <taxon>Wickerhamomyces</taxon>
    </lineage>
</organism>
<reference evidence="5 6" key="1">
    <citation type="journal article" date="2012" name="Eukaryot. Cell">
        <title>Draft genome sequence of Wickerhamomyces ciferrii NRRL Y-1031 F-60-10.</title>
        <authorList>
            <person name="Schneider J."/>
            <person name="Andrea H."/>
            <person name="Blom J."/>
            <person name="Jaenicke S."/>
            <person name="Ruckert C."/>
            <person name="Schorsch C."/>
            <person name="Szczepanowski R."/>
            <person name="Farwick M."/>
            <person name="Goesmann A."/>
            <person name="Puhler A."/>
            <person name="Schaffer S."/>
            <person name="Tauch A."/>
            <person name="Kohler T."/>
            <person name="Brinkrolf K."/>
        </authorList>
    </citation>
    <scope>NUCLEOTIDE SEQUENCE [LARGE SCALE GENOMIC DNA]</scope>
    <source>
        <strain evidence="6">ATCC 14091 / BCRC 22168 / CBS 111 / JCM 3599 / NBRC 0793 / NRRL Y-1031 F-60-10</strain>
    </source>
</reference>
<gene>
    <name evidence="5" type="ORF">BN7_4990</name>
</gene>
<dbReference type="Proteomes" id="UP000009328">
    <property type="component" value="Unassembled WGS sequence"/>
</dbReference>
<keyword evidence="6" id="KW-1185">Reference proteome</keyword>
<dbReference type="InterPro" id="IPR019200">
    <property type="entry name" value="ATP_adenylylTrfase_C"/>
</dbReference>